<protein>
    <submittedName>
        <fullName evidence="1">Uncharacterized protein</fullName>
    </submittedName>
</protein>
<dbReference type="Proteomes" id="UP001621706">
    <property type="component" value="Unassembled WGS sequence"/>
</dbReference>
<comment type="caution">
    <text evidence="1">The sequence shown here is derived from an EMBL/GenBank/DDBJ whole genome shotgun (WGS) entry which is preliminary data.</text>
</comment>
<proteinExistence type="predicted"/>
<accession>A0ABW8P6K2</accession>
<evidence type="ECO:0000313" key="2">
    <source>
        <dbReference type="Proteomes" id="UP001621706"/>
    </source>
</evidence>
<dbReference type="EMBL" id="JAZGZP010000004">
    <property type="protein sequence ID" value="MFK6999986.1"/>
    <property type="molecule type" value="Genomic_DNA"/>
</dbReference>
<gene>
    <name evidence="1" type="ORF">V3I07_03650</name>
</gene>
<reference evidence="1 2" key="1">
    <citation type="submission" date="2024-02" db="EMBL/GenBank/DDBJ databases">
        <title>Comparative Genomic Analysis of Flavobacterium Species Causing Columnaris Disease of Freshwater Fish in Thailand: Insights into Virulence and Resistance Mechanisms.</title>
        <authorList>
            <person name="Nguyen D."/>
            <person name="Chokmangmeepisarn P."/>
            <person name="Khianchaikhan K."/>
            <person name="Morishita M."/>
            <person name="Bunnoy A."/>
            <person name="Rodkhum C."/>
        </authorList>
    </citation>
    <scope>NUCLEOTIDE SEQUENCE [LARGE SCALE GENOMIC DNA]</scope>
    <source>
        <strain evidence="1 2">CNRT2201</strain>
    </source>
</reference>
<evidence type="ECO:0000313" key="1">
    <source>
        <dbReference type="EMBL" id="MFK6999986.1"/>
    </source>
</evidence>
<name>A0ABW8P6K2_9FLAO</name>
<dbReference type="RefSeq" id="WP_088399207.1">
    <property type="nucleotide sequence ID" value="NZ_JAZGZP010000004.1"/>
</dbReference>
<sequence length="181" mass="21278">MKLNENNLLGAVKELQEKGYQNNYEIQDQHLICTNTNKKLVSDEFKVENGYQFEITENAIDSQYLFTINDLNTGQKGLLIDLMGENYYNNSTISKKLNIPLEIYICHDELPIKYGMRKIFKEEFNNNPDYFELRKGYNDIPACPFGNSFKALGYDKIKKEYVWLVTSIIKDKRLKINEYTK</sequence>
<keyword evidence="2" id="KW-1185">Reference proteome</keyword>
<organism evidence="1 2">
    <name type="scientific">Flavobacterium oreochromis</name>
    <dbReference type="NCBI Taxonomy" id="2906078"/>
    <lineage>
        <taxon>Bacteria</taxon>
        <taxon>Pseudomonadati</taxon>
        <taxon>Bacteroidota</taxon>
        <taxon>Flavobacteriia</taxon>
        <taxon>Flavobacteriales</taxon>
        <taxon>Flavobacteriaceae</taxon>
        <taxon>Flavobacterium</taxon>
    </lineage>
</organism>